<dbReference type="HOGENOM" id="CLU_156747_0_0_1"/>
<sequence length="134" mass="15111">MSKYQACRSLVTNKPHKEIKINNSITGVLVTWLFFNLKHVALRSRNNPLSLNAMRNKGTSPSTLRENGLVRNEHKPEESSAGKFGTTTLRTMVDLDLSHLGVDLQGTEVDSVPSLPEEETEKYGVFSFYEMRDI</sequence>
<dbReference type="AlphaFoldDB" id="A0A0C9U872"/>
<gene>
    <name evidence="2" type="ORF">M422DRAFT_273805</name>
</gene>
<reference evidence="2 3" key="1">
    <citation type="submission" date="2014-06" db="EMBL/GenBank/DDBJ databases">
        <title>Evolutionary Origins and Diversification of the Mycorrhizal Mutualists.</title>
        <authorList>
            <consortium name="DOE Joint Genome Institute"/>
            <consortium name="Mycorrhizal Genomics Consortium"/>
            <person name="Kohler A."/>
            <person name="Kuo A."/>
            <person name="Nagy L.G."/>
            <person name="Floudas D."/>
            <person name="Copeland A."/>
            <person name="Barry K.W."/>
            <person name="Cichocki N."/>
            <person name="Veneault-Fourrey C."/>
            <person name="LaButti K."/>
            <person name="Lindquist E.A."/>
            <person name="Lipzen A."/>
            <person name="Lundell T."/>
            <person name="Morin E."/>
            <person name="Murat C."/>
            <person name="Riley R."/>
            <person name="Ohm R."/>
            <person name="Sun H."/>
            <person name="Tunlid A."/>
            <person name="Henrissat B."/>
            <person name="Grigoriev I.V."/>
            <person name="Hibbett D.S."/>
            <person name="Martin F."/>
        </authorList>
    </citation>
    <scope>NUCLEOTIDE SEQUENCE [LARGE SCALE GENOMIC DNA]</scope>
    <source>
        <strain evidence="2 3">SS14</strain>
    </source>
</reference>
<dbReference type="Proteomes" id="UP000054279">
    <property type="component" value="Unassembled WGS sequence"/>
</dbReference>
<accession>A0A0C9U872</accession>
<organism evidence="2 3">
    <name type="scientific">Sphaerobolus stellatus (strain SS14)</name>
    <dbReference type="NCBI Taxonomy" id="990650"/>
    <lineage>
        <taxon>Eukaryota</taxon>
        <taxon>Fungi</taxon>
        <taxon>Dikarya</taxon>
        <taxon>Basidiomycota</taxon>
        <taxon>Agaricomycotina</taxon>
        <taxon>Agaricomycetes</taxon>
        <taxon>Phallomycetidae</taxon>
        <taxon>Geastrales</taxon>
        <taxon>Sphaerobolaceae</taxon>
        <taxon>Sphaerobolus</taxon>
    </lineage>
</organism>
<evidence type="ECO:0000256" key="1">
    <source>
        <dbReference type="SAM" id="MobiDB-lite"/>
    </source>
</evidence>
<protein>
    <submittedName>
        <fullName evidence="2">Uncharacterized protein</fullName>
    </submittedName>
</protein>
<dbReference type="EMBL" id="KN837424">
    <property type="protein sequence ID" value="KIJ25262.1"/>
    <property type="molecule type" value="Genomic_DNA"/>
</dbReference>
<evidence type="ECO:0000313" key="3">
    <source>
        <dbReference type="Proteomes" id="UP000054279"/>
    </source>
</evidence>
<proteinExistence type="predicted"/>
<feature type="region of interest" description="Disordered" evidence="1">
    <location>
        <begin position="50"/>
        <end position="85"/>
    </location>
</feature>
<keyword evidence="3" id="KW-1185">Reference proteome</keyword>
<evidence type="ECO:0000313" key="2">
    <source>
        <dbReference type="EMBL" id="KIJ25262.1"/>
    </source>
</evidence>
<feature type="compositionally biased region" description="Basic and acidic residues" evidence="1">
    <location>
        <begin position="71"/>
        <end position="80"/>
    </location>
</feature>
<name>A0A0C9U872_SPHS4</name>